<feature type="region of interest" description="Disordered" evidence="12">
    <location>
        <begin position="55"/>
        <end position="96"/>
    </location>
</feature>
<reference evidence="14" key="1">
    <citation type="submission" date="2023-06" db="EMBL/GenBank/DDBJ databases">
        <authorList>
            <person name="Delattre M."/>
        </authorList>
    </citation>
    <scope>NUCLEOTIDE SEQUENCE</scope>
    <source>
        <strain evidence="14">AF72</strain>
    </source>
</reference>
<dbReference type="InterPro" id="IPR000169">
    <property type="entry name" value="Pept_cys_AS"/>
</dbReference>
<dbReference type="FunFam" id="3.90.70.10:FF:000010">
    <property type="entry name" value="Calpain 15"/>
    <property type="match status" value="1"/>
</dbReference>
<dbReference type="InterPro" id="IPR038765">
    <property type="entry name" value="Papain-like_cys_pep_sf"/>
</dbReference>
<dbReference type="PROSITE" id="PS00139">
    <property type="entry name" value="THIOL_PROTEASE_CYS"/>
    <property type="match status" value="1"/>
</dbReference>
<comment type="caution">
    <text evidence="14">The sequence shown here is derived from an EMBL/GenBank/DDBJ whole genome shotgun (WGS) entry which is preliminary data.</text>
</comment>
<dbReference type="PRINTS" id="PR00704">
    <property type="entry name" value="CALPAIN"/>
</dbReference>
<dbReference type="PANTHER" id="PTHR10183:SF382">
    <property type="entry name" value="CALPAIN-15"/>
    <property type="match status" value="1"/>
</dbReference>
<evidence type="ECO:0000256" key="7">
    <source>
        <dbReference type="ARBA" id="ARBA00022801"/>
    </source>
</evidence>
<evidence type="ECO:0000313" key="15">
    <source>
        <dbReference type="Proteomes" id="UP001177023"/>
    </source>
</evidence>
<dbReference type="EMBL" id="CATQJA010002708">
    <property type="protein sequence ID" value="CAJ0586379.1"/>
    <property type="molecule type" value="Genomic_DNA"/>
</dbReference>
<dbReference type="GO" id="GO:0008270">
    <property type="term" value="F:zinc ion binding"/>
    <property type="evidence" value="ECO:0007669"/>
    <property type="project" value="UniProtKB-KW"/>
</dbReference>
<name>A0AA36DHQ6_9BILA</name>
<evidence type="ECO:0000259" key="13">
    <source>
        <dbReference type="PROSITE" id="PS50203"/>
    </source>
</evidence>
<evidence type="ECO:0000256" key="9">
    <source>
        <dbReference type="ARBA" id="ARBA00022833"/>
    </source>
</evidence>
<proteinExistence type="inferred from homology"/>
<dbReference type="Gene3D" id="3.90.70.10">
    <property type="entry name" value="Cysteine proteinases"/>
    <property type="match status" value="1"/>
</dbReference>
<evidence type="ECO:0000256" key="10">
    <source>
        <dbReference type="PIRSR" id="PIRSR622684-1"/>
    </source>
</evidence>
<sequence>MTWSCSKCTLINHDAMRICEACGEGKQVINGLLPRGLERNLNDFANAITEIFTVTPKPPRPPEPAYNILPRSRSIPARLDDSGQKDGSAGRQIEESIDFNKTTYSSTIRDKEKRDWDEAKNIYDGIMSTCRAINDCFIDPDFPHTDASLGDFHRSGDVVQPGEQIKNLIWLRPDRIFTKDGRRWVWAVFRDPRPSDIEQGSIGDCWLLSAMAILAERPDILEHIIITKEYNPIGVYQIRVCVDGEWRIITVDDFFPCRPENRALAFANGRKNQLWIPLLEKALAKALGSYAKLRAGRTIEGLSMLTGASCEVIHLEEEDACPDTIWVTLLSSREAGYVMGCSCGAGNRRANDAEYKKKGLLTRHAYSILDVRQEGTTRLLRLRNPWGNFVWKGEWSDQWSGWPASMKARLLPTNEPNSGTFWISFSDFMAHFDAVDIARVRAGQGHAELRVPMAIGGPFTGDDRAMRLVVESNTEVCISMFQSGSRTVDDRVDILVCVHEVTPTGHVGELVARSPRKIENFVSTGEVFLRQGHYVVICHSLSTIGVNPLKSKGTLVIHSNRPIFGEQLLCPPQMYTDSLASLVVKEGKIHSSVDGCVPRYLNKDFGGMIMMIDNFHEKCYMQVRLDSNGSENVTSSRQVMLIADSIPPMHRQIIMILSHFESSQSYLIRHHISVRGSRRSGLQDYSSLDPNAFHFPPFQNRDIALLHEYKPVFY</sequence>
<keyword evidence="6" id="KW-0863">Zinc-finger</keyword>
<dbReference type="InterPro" id="IPR036443">
    <property type="entry name" value="Znf_RanBP2_sf"/>
</dbReference>
<dbReference type="SUPFAM" id="SSF54001">
    <property type="entry name" value="Cysteine proteinases"/>
    <property type="match status" value="1"/>
</dbReference>
<dbReference type="Proteomes" id="UP001177023">
    <property type="component" value="Unassembled WGS sequence"/>
</dbReference>
<dbReference type="Pfam" id="PF00648">
    <property type="entry name" value="Peptidase_C2"/>
    <property type="match status" value="1"/>
</dbReference>
<keyword evidence="9" id="KW-0862">Zinc</keyword>
<keyword evidence="8 11" id="KW-0788">Thiol protease</keyword>
<dbReference type="GO" id="GO:0004198">
    <property type="term" value="F:calcium-dependent cysteine-type endopeptidase activity"/>
    <property type="evidence" value="ECO:0007669"/>
    <property type="project" value="InterPro"/>
</dbReference>
<accession>A0AA36DHQ6</accession>
<dbReference type="SMART" id="SM00230">
    <property type="entry name" value="CysPc"/>
    <property type="match status" value="1"/>
</dbReference>
<keyword evidence="2" id="KW-0597">Phosphoprotein</keyword>
<dbReference type="SUPFAM" id="SSF90209">
    <property type="entry name" value="Ran binding protein zinc finger-like"/>
    <property type="match status" value="1"/>
</dbReference>
<evidence type="ECO:0000256" key="8">
    <source>
        <dbReference type="ARBA" id="ARBA00022807"/>
    </source>
</evidence>
<dbReference type="PANTHER" id="PTHR10183">
    <property type="entry name" value="CALPAIN"/>
    <property type="match status" value="1"/>
</dbReference>
<evidence type="ECO:0000256" key="11">
    <source>
        <dbReference type="PROSITE-ProRule" id="PRU00239"/>
    </source>
</evidence>
<evidence type="ECO:0000313" key="14">
    <source>
        <dbReference type="EMBL" id="CAJ0586379.1"/>
    </source>
</evidence>
<keyword evidence="4" id="KW-0479">Metal-binding</keyword>
<comment type="similarity">
    <text evidence="1">Belongs to the peptidase C2 family.</text>
</comment>
<feature type="non-terminal residue" evidence="14">
    <location>
        <position position="1"/>
    </location>
</feature>
<keyword evidence="5" id="KW-0677">Repeat</keyword>
<evidence type="ECO:0000256" key="3">
    <source>
        <dbReference type="ARBA" id="ARBA00022670"/>
    </source>
</evidence>
<dbReference type="CDD" id="cd00044">
    <property type="entry name" value="CysPc"/>
    <property type="match status" value="1"/>
</dbReference>
<evidence type="ECO:0000256" key="6">
    <source>
        <dbReference type="ARBA" id="ARBA00022771"/>
    </source>
</evidence>
<gene>
    <name evidence="14" type="ORF">MSPICULIGERA_LOCUS24385</name>
</gene>
<keyword evidence="15" id="KW-1185">Reference proteome</keyword>
<dbReference type="SMART" id="SM00547">
    <property type="entry name" value="ZnF_RBZ"/>
    <property type="match status" value="1"/>
</dbReference>
<feature type="active site" evidence="10 11">
    <location>
        <position position="205"/>
    </location>
</feature>
<dbReference type="AlphaFoldDB" id="A0AA36DHQ6"/>
<dbReference type="GO" id="GO:0005737">
    <property type="term" value="C:cytoplasm"/>
    <property type="evidence" value="ECO:0007669"/>
    <property type="project" value="TreeGrafter"/>
</dbReference>
<dbReference type="GO" id="GO:0006508">
    <property type="term" value="P:proteolysis"/>
    <property type="evidence" value="ECO:0007669"/>
    <property type="project" value="UniProtKB-KW"/>
</dbReference>
<keyword evidence="3 11" id="KW-0645">Protease</keyword>
<keyword evidence="7 11" id="KW-0378">Hydrolase</keyword>
<evidence type="ECO:0000256" key="12">
    <source>
        <dbReference type="SAM" id="MobiDB-lite"/>
    </source>
</evidence>
<dbReference type="InterPro" id="IPR001300">
    <property type="entry name" value="Peptidase_C2_calpain_cat"/>
</dbReference>
<dbReference type="InterPro" id="IPR022684">
    <property type="entry name" value="Calpain_cysteine_protease"/>
</dbReference>
<evidence type="ECO:0000256" key="4">
    <source>
        <dbReference type="ARBA" id="ARBA00022723"/>
    </source>
</evidence>
<feature type="active site" evidence="10 11">
    <location>
        <position position="384"/>
    </location>
</feature>
<feature type="domain" description="Calpain catalytic" evidence="13">
    <location>
        <begin position="136"/>
        <end position="441"/>
    </location>
</feature>
<evidence type="ECO:0000256" key="2">
    <source>
        <dbReference type="ARBA" id="ARBA00022553"/>
    </source>
</evidence>
<dbReference type="PROSITE" id="PS50203">
    <property type="entry name" value="CALPAIN_CAT"/>
    <property type="match status" value="1"/>
</dbReference>
<dbReference type="InterPro" id="IPR001876">
    <property type="entry name" value="Znf_RanBP2"/>
</dbReference>
<evidence type="ECO:0000256" key="1">
    <source>
        <dbReference type="ARBA" id="ARBA00007623"/>
    </source>
</evidence>
<evidence type="ECO:0000256" key="5">
    <source>
        <dbReference type="ARBA" id="ARBA00022737"/>
    </source>
</evidence>
<dbReference type="PROSITE" id="PS01358">
    <property type="entry name" value="ZF_RANBP2_1"/>
    <property type="match status" value="1"/>
</dbReference>
<organism evidence="14 15">
    <name type="scientific">Mesorhabditis spiculigera</name>
    <dbReference type="NCBI Taxonomy" id="96644"/>
    <lineage>
        <taxon>Eukaryota</taxon>
        <taxon>Metazoa</taxon>
        <taxon>Ecdysozoa</taxon>
        <taxon>Nematoda</taxon>
        <taxon>Chromadorea</taxon>
        <taxon>Rhabditida</taxon>
        <taxon>Rhabditina</taxon>
        <taxon>Rhabditomorpha</taxon>
        <taxon>Rhabditoidea</taxon>
        <taxon>Rhabditidae</taxon>
        <taxon>Mesorhabditinae</taxon>
        <taxon>Mesorhabditis</taxon>
    </lineage>
</organism>
<protein>
    <recommendedName>
        <fullName evidence="13">Calpain catalytic domain-containing protein</fullName>
    </recommendedName>
</protein>
<feature type="active site" evidence="10 11">
    <location>
        <position position="364"/>
    </location>
</feature>